<comment type="caution">
    <text evidence="2">The sequence shown here is derived from an EMBL/GenBank/DDBJ whole genome shotgun (WGS) entry which is preliminary data.</text>
</comment>
<sequence>MKRKLNQYTFQNWFRNFKAVCKQLIIPFTIFQAIRTFIFPTTIDVLLLAIFIAISLAYHYEWI</sequence>
<accession>A0A942TE91</accession>
<name>A0A942TE91_9BACI</name>
<keyword evidence="1" id="KW-1133">Transmembrane helix</keyword>
<dbReference type="AlphaFoldDB" id="A0A942TE91"/>
<evidence type="ECO:0000313" key="3">
    <source>
        <dbReference type="Proteomes" id="UP000681414"/>
    </source>
</evidence>
<keyword evidence="3" id="KW-1185">Reference proteome</keyword>
<dbReference type="EMBL" id="JAGYPG010000001">
    <property type="protein sequence ID" value="MBS4194844.1"/>
    <property type="molecule type" value="Genomic_DNA"/>
</dbReference>
<proteinExistence type="predicted"/>
<organism evidence="2 3">
    <name type="scientific">Lederbergia citri</name>
    <dbReference type="NCBI Taxonomy" id="2833580"/>
    <lineage>
        <taxon>Bacteria</taxon>
        <taxon>Bacillati</taxon>
        <taxon>Bacillota</taxon>
        <taxon>Bacilli</taxon>
        <taxon>Bacillales</taxon>
        <taxon>Bacillaceae</taxon>
        <taxon>Lederbergia</taxon>
    </lineage>
</organism>
<reference evidence="2 3" key="1">
    <citation type="submission" date="2021-05" db="EMBL/GenBank/DDBJ databases">
        <title>Novel Bacillus species.</title>
        <authorList>
            <person name="Liu G."/>
        </authorList>
    </citation>
    <scope>NUCLEOTIDE SEQUENCE [LARGE SCALE GENOMIC DNA]</scope>
    <source>
        <strain evidence="3">FJAT-49780</strain>
    </source>
</reference>
<dbReference type="RefSeq" id="WP_213123995.1">
    <property type="nucleotide sequence ID" value="NZ_JAGYPG010000001.1"/>
</dbReference>
<keyword evidence="1" id="KW-0472">Membrane</keyword>
<dbReference type="Proteomes" id="UP000681414">
    <property type="component" value="Unassembled WGS sequence"/>
</dbReference>
<protein>
    <submittedName>
        <fullName evidence="2">Uncharacterized protein</fullName>
    </submittedName>
</protein>
<evidence type="ECO:0000256" key="1">
    <source>
        <dbReference type="SAM" id="Phobius"/>
    </source>
</evidence>
<feature type="transmembrane region" description="Helical" evidence="1">
    <location>
        <begin position="37"/>
        <end position="60"/>
    </location>
</feature>
<gene>
    <name evidence="2" type="ORF">KHA97_07110</name>
</gene>
<evidence type="ECO:0000313" key="2">
    <source>
        <dbReference type="EMBL" id="MBS4194844.1"/>
    </source>
</evidence>
<keyword evidence="1" id="KW-0812">Transmembrane</keyword>